<evidence type="ECO:0000256" key="8">
    <source>
        <dbReference type="ARBA" id="ARBA00022741"/>
    </source>
</evidence>
<accession>A0A6M0P2P1</accession>
<dbReference type="PROSITE" id="PS50885">
    <property type="entry name" value="HAMP"/>
    <property type="match status" value="1"/>
</dbReference>
<keyword evidence="7 14" id="KW-0812">Transmembrane</keyword>
<dbReference type="EMBL" id="JAAIWK010000003">
    <property type="protein sequence ID" value="NEY18952.1"/>
    <property type="molecule type" value="Genomic_DNA"/>
</dbReference>
<dbReference type="InterPro" id="IPR050398">
    <property type="entry name" value="HssS/ArlS-like"/>
</dbReference>
<name>A0A6M0P2P1_9BACI</name>
<dbReference type="SUPFAM" id="SSF47384">
    <property type="entry name" value="Homodimeric domain of signal transducing histidine kinase"/>
    <property type="match status" value="1"/>
</dbReference>
<feature type="domain" description="Histidine kinase" evidence="15">
    <location>
        <begin position="128"/>
        <end position="348"/>
    </location>
</feature>
<reference evidence="17 18" key="2">
    <citation type="submission" date="2020-03" db="EMBL/GenBank/DDBJ databases">
        <title>Bacillus aquiflavi sp. nov., isolated from yellow water of strong flavor Chinese baijiu in Yibin region of China.</title>
        <authorList>
            <person name="Xie J."/>
        </authorList>
    </citation>
    <scope>NUCLEOTIDE SEQUENCE [LARGE SCALE GENOMIC DNA]</scope>
    <source>
        <strain evidence="17 18">Gsoil 114</strain>
    </source>
</reference>
<dbReference type="SMART" id="SM00387">
    <property type="entry name" value="HATPase_c"/>
    <property type="match status" value="1"/>
</dbReference>
<protein>
    <recommendedName>
        <fullName evidence="3">histidine kinase</fullName>
        <ecNumber evidence="3">2.7.13.3</ecNumber>
    </recommendedName>
</protein>
<feature type="transmembrane region" description="Helical" evidence="14">
    <location>
        <begin position="43"/>
        <end position="68"/>
    </location>
</feature>
<dbReference type="PANTHER" id="PTHR45528">
    <property type="entry name" value="SENSOR HISTIDINE KINASE CPXA"/>
    <property type="match status" value="1"/>
</dbReference>
<dbReference type="InterPro" id="IPR005467">
    <property type="entry name" value="His_kinase_dom"/>
</dbReference>
<sequence length="349" mass="39834">MISYQNNNKAPMRINDIVPVQAKDNHVVFYLEIRRSMISSESLGLYILFPLLVLIGLAFMILTLYFHFNITKPIQVLNKRLKNVNIRGLTSFLSITRKDEIGELYNHFNEMEERLHLAQKEQIDMIAAIAHDLKTPLTSINGFVELLVMQKDLSENERQEYYELILKKSKHIGELINDFSAFTKNELELETMDMKAVEAARLFENIATEYEAELSGLGYELFWKHSFKPSQFMMMNEHMIGRVFGNLFSNAVRYGNQGNLTIYLSGFVQGSSVYFQVEDNGQGVPEKDMSSLFLKFFTVDKSRQTQNGGTGLGLASCKSIIERHGGEISAFHSPYGGLGIRFSVPLQHD</sequence>
<keyword evidence="8" id="KW-0547">Nucleotide-binding</keyword>
<dbReference type="PANTHER" id="PTHR45528:SF1">
    <property type="entry name" value="SENSOR HISTIDINE KINASE CPXA"/>
    <property type="match status" value="1"/>
</dbReference>
<evidence type="ECO:0000256" key="2">
    <source>
        <dbReference type="ARBA" id="ARBA00004651"/>
    </source>
</evidence>
<reference evidence="17 18" key="1">
    <citation type="submission" date="2020-02" db="EMBL/GenBank/DDBJ databases">
        <authorList>
            <person name="Feng H."/>
        </authorList>
    </citation>
    <scope>NUCLEOTIDE SEQUENCE [LARGE SCALE GENOMIC DNA]</scope>
    <source>
        <strain evidence="17 18">Gsoil 114</strain>
    </source>
</reference>
<keyword evidence="11 14" id="KW-1133">Transmembrane helix</keyword>
<organism evidence="17 18">
    <name type="scientific">Heyndrickxia ginsengihumi</name>
    <dbReference type="NCBI Taxonomy" id="363870"/>
    <lineage>
        <taxon>Bacteria</taxon>
        <taxon>Bacillati</taxon>
        <taxon>Bacillota</taxon>
        <taxon>Bacilli</taxon>
        <taxon>Bacillales</taxon>
        <taxon>Bacillaceae</taxon>
        <taxon>Heyndrickxia</taxon>
    </lineage>
</organism>
<dbReference type="Pfam" id="PF02518">
    <property type="entry name" value="HATPase_c"/>
    <property type="match status" value="1"/>
</dbReference>
<dbReference type="Pfam" id="PF00512">
    <property type="entry name" value="HisKA"/>
    <property type="match status" value="1"/>
</dbReference>
<keyword evidence="9 17" id="KW-0418">Kinase</keyword>
<keyword evidence="5" id="KW-0597">Phosphoprotein</keyword>
<keyword evidence="12" id="KW-0902">Two-component regulatory system</keyword>
<dbReference type="SMART" id="SM00388">
    <property type="entry name" value="HisKA"/>
    <property type="match status" value="1"/>
</dbReference>
<evidence type="ECO:0000256" key="1">
    <source>
        <dbReference type="ARBA" id="ARBA00000085"/>
    </source>
</evidence>
<evidence type="ECO:0000256" key="5">
    <source>
        <dbReference type="ARBA" id="ARBA00022553"/>
    </source>
</evidence>
<evidence type="ECO:0000256" key="3">
    <source>
        <dbReference type="ARBA" id="ARBA00012438"/>
    </source>
</evidence>
<dbReference type="InterPro" id="IPR003661">
    <property type="entry name" value="HisK_dim/P_dom"/>
</dbReference>
<evidence type="ECO:0000256" key="13">
    <source>
        <dbReference type="ARBA" id="ARBA00023136"/>
    </source>
</evidence>
<keyword evidence="6" id="KW-0808">Transferase</keyword>
<comment type="catalytic activity">
    <reaction evidence="1">
        <text>ATP + protein L-histidine = ADP + protein N-phospho-L-histidine.</text>
        <dbReference type="EC" id="2.7.13.3"/>
    </reaction>
</comment>
<dbReference type="InterPro" id="IPR036097">
    <property type="entry name" value="HisK_dim/P_sf"/>
</dbReference>
<evidence type="ECO:0000256" key="7">
    <source>
        <dbReference type="ARBA" id="ARBA00022692"/>
    </source>
</evidence>
<evidence type="ECO:0000313" key="17">
    <source>
        <dbReference type="EMBL" id="NEY18952.1"/>
    </source>
</evidence>
<dbReference type="InterPro" id="IPR003660">
    <property type="entry name" value="HAMP_dom"/>
</dbReference>
<proteinExistence type="predicted"/>
<evidence type="ECO:0000256" key="10">
    <source>
        <dbReference type="ARBA" id="ARBA00022840"/>
    </source>
</evidence>
<keyword evidence="10" id="KW-0067">ATP-binding</keyword>
<dbReference type="CDD" id="cd00082">
    <property type="entry name" value="HisKA"/>
    <property type="match status" value="1"/>
</dbReference>
<dbReference type="InterPro" id="IPR003594">
    <property type="entry name" value="HATPase_dom"/>
</dbReference>
<gene>
    <name evidence="17" type="ORF">G4D61_03075</name>
</gene>
<comment type="caution">
    <text evidence="17">The sequence shown here is derived from an EMBL/GenBank/DDBJ whole genome shotgun (WGS) entry which is preliminary data.</text>
</comment>
<dbReference type="EC" id="2.7.13.3" evidence="3"/>
<dbReference type="PROSITE" id="PS50109">
    <property type="entry name" value="HIS_KIN"/>
    <property type="match status" value="1"/>
</dbReference>
<dbReference type="SUPFAM" id="SSF55874">
    <property type="entry name" value="ATPase domain of HSP90 chaperone/DNA topoisomerase II/histidine kinase"/>
    <property type="match status" value="1"/>
</dbReference>
<dbReference type="GO" id="GO:0000155">
    <property type="term" value="F:phosphorelay sensor kinase activity"/>
    <property type="evidence" value="ECO:0007669"/>
    <property type="project" value="InterPro"/>
</dbReference>
<evidence type="ECO:0000256" key="9">
    <source>
        <dbReference type="ARBA" id="ARBA00022777"/>
    </source>
</evidence>
<dbReference type="AlphaFoldDB" id="A0A6M0P2P1"/>
<dbReference type="Gene3D" id="6.10.340.10">
    <property type="match status" value="1"/>
</dbReference>
<feature type="domain" description="HAMP" evidence="16">
    <location>
        <begin position="68"/>
        <end position="120"/>
    </location>
</feature>
<evidence type="ECO:0000256" key="12">
    <source>
        <dbReference type="ARBA" id="ARBA00023012"/>
    </source>
</evidence>
<evidence type="ECO:0000256" key="6">
    <source>
        <dbReference type="ARBA" id="ARBA00022679"/>
    </source>
</evidence>
<dbReference type="Proteomes" id="UP000476934">
    <property type="component" value="Unassembled WGS sequence"/>
</dbReference>
<keyword evidence="18" id="KW-1185">Reference proteome</keyword>
<evidence type="ECO:0000256" key="14">
    <source>
        <dbReference type="SAM" id="Phobius"/>
    </source>
</evidence>
<dbReference type="CDD" id="cd06225">
    <property type="entry name" value="HAMP"/>
    <property type="match status" value="1"/>
</dbReference>
<keyword evidence="13 14" id="KW-0472">Membrane</keyword>
<evidence type="ECO:0000256" key="11">
    <source>
        <dbReference type="ARBA" id="ARBA00022989"/>
    </source>
</evidence>
<evidence type="ECO:0000259" key="16">
    <source>
        <dbReference type="PROSITE" id="PS50885"/>
    </source>
</evidence>
<dbReference type="InterPro" id="IPR004358">
    <property type="entry name" value="Sig_transdc_His_kin-like_C"/>
</dbReference>
<dbReference type="PRINTS" id="PR00344">
    <property type="entry name" value="BCTRLSENSOR"/>
</dbReference>
<evidence type="ECO:0000313" key="18">
    <source>
        <dbReference type="Proteomes" id="UP000476934"/>
    </source>
</evidence>
<comment type="subcellular location">
    <subcellularLocation>
        <location evidence="2">Cell membrane</location>
        <topology evidence="2">Multi-pass membrane protein</topology>
    </subcellularLocation>
</comment>
<evidence type="ECO:0000256" key="4">
    <source>
        <dbReference type="ARBA" id="ARBA00022475"/>
    </source>
</evidence>
<keyword evidence="4" id="KW-1003">Cell membrane</keyword>
<dbReference type="Gene3D" id="3.30.565.10">
    <property type="entry name" value="Histidine kinase-like ATPase, C-terminal domain"/>
    <property type="match status" value="1"/>
</dbReference>
<dbReference type="Gene3D" id="1.10.287.130">
    <property type="match status" value="1"/>
</dbReference>
<dbReference type="GO" id="GO:0005886">
    <property type="term" value="C:plasma membrane"/>
    <property type="evidence" value="ECO:0007669"/>
    <property type="project" value="UniProtKB-SubCell"/>
</dbReference>
<dbReference type="InterPro" id="IPR036890">
    <property type="entry name" value="HATPase_C_sf"/>
</dbReference>
<evidence type="ECO:0000259" key="15">
    <source>
        <dbReference type="PROSITE" id="PS50109"/>
    </source>
</evidence>
<dbReference type="GO" id="GO:0005524">
    <property type="term" value="F:ATP binding"/>
    <property type="evidence" value="ECO:0007669"/>
    <property type="project" value="UniProtKB-KW"/>
</dbReference>
<dbReference type="SUPFAM" id="SSF158472">
    <property type="entry name" value="HAMP domain-like"/>
    <property type="match status" value="1"/>
</dbReference>